<dbReference type="EMBL" id="CAIIXF020000006">
    <property type="protein sequence ID" value="CAH1786580.1"/>
    <property type="molecule type" value="Genomic_DNA"/>
</dbReference>
<comment type="caution">
    <text evidence="1">The sequence shown here is derived from an EMBL/GenBank/DDBJ whole genome shotgun (WGS) entry which is preliminary data.</text>
</comment>
<organism evidence="1 2">
    <name type="scientific">Owenia fusiformis</name>
    <name type="common">Polychaete worm</name>
    <dbReference type="NCBI Taxonomy" id="6347"/>
    <lineage>
        <taxon>Eukaryota</taxon>
        <taxon>Metazoa</taxon>
        <taxon>Spiralia</taxon>
        <taxon>Lophotrochozoa</taxon>
        <taxon>Annelida</taxon>
        <taxon>Polychaeta</taxon>
        <taxon>Sedentaria</taxon>
        <taxon>Canalipalpata</taxon>
        <taxon>Sabellida</taxon>
        <taxon>Oweniida</taxon>
        <taxon>Oweniidae</taxon>
        <taxon>Owenia</taxon>
    </lineage>
</organism>
<dbReference type="Proteomes" id="UP000749559">
    <property type="component" value="Unassembled WGS sequence"/>
</dbReference>
<dbReference type="AlphaFoldDB" id="A0A8S4NXR6"/>
<reference evidence="1" key="1">
    <citation type="submission" date="2022-03" db="EMBL/GenBank/DDBJ databases">
        <authorList>
            <person name="Martin C."/>
        </authorList>
    </citation>
    <scope>NUCLEOTIDE SEQUENCE</scope>
</reference>
<evidence type="ECO:0000313" key="2">
    <source>
        <dbReference type="Proteomes" id="UP000749559"/>
    </source>
</evidence>
<gene>
    <name evidence="1" type="ORF">OFUS_LOCUS12448</name>
</gene>
<evidence type="ECO:0000313" key="1">
    <source>
        <dbReference type="EMBL" id="CAH1786580.1"/>
    </source>
</evidence>
<sequence>MLFVESCFVMLEDIMSFIQTVAWDAIDTIASLMKSQLYTDLVSLFGRLSACLASLLKLILCVQRNAAYLKDYLNEGVIDCSHAAPSTQVQTEETGKDDRVKEPTVFCNTNEEYSERSTEDIVGAAIVSPSLKKSRSFETEARSAYKSPEIKMGTRSLRQSPTDVDFFDIDSNIYNTMRRQRLTSTPKIKHGITALRCVAYEAPIIDIHDSNTWSESTPREIVDINNTASITETTPRGIEESNHEINRLNTEQRSPKKKSLAKRIRKLLTPKMLIAFGRNFKNPYITLGNRYCAIFS</sequence>
<accession>A0A8S4NXR6</accession>
<protein>
    <submittedName>
        <fullName evidence="1">Uncharacterized protein</fullName>
    </submittedName>
</protein>
<keyword evidence="2" id="KW-1185">Reference proteome</keyword>
<name>A0A8S4NXR6_OWEFU</name>
<proteinExistence type="predicted"/>